<dbReference type="KEGG" id="mea:Mex_1p4160"/>
<dbReference type="HOGENOM" id="CLU_2735377_0_0_5"/>
<dbReference type="EMBL" id="CP001510">
    <property type="protein sequence ID" value="ACS41810.1"/>
    <property type="molecule type" value="Genomic_DNA"/>
</dbReference>
<keyword evidence="1" id="KW-0472">Membrane</keyword>
<organism evidence="2 3">
    <name type="scientific">Methylorubrum extorquens (strain ATCC 14718 / DSM 1338 / JCM 2805 / NCIMB 9133 / AM1)</name>
    <name type="common">Methylobacterium extorquens</name>
    <dbReference type="NCBI Taxonomy" id="272630"/>
    <lineage>
        <taxon>Bacteria</taxon>
        <taxon>Pseudomonadati</taxon>
        <taxon>Pseudomonadota</taxon>
        <taxon>Alphaproteobacteria</taxon>
        <taxon>Hyphomicrobiales</taxon>
        <taxon>Methylobacteriaceae</taxon>
        <taxon>Methylorubrum</taxon>
    </lineage>
</organism>
<accession>C5B1Z3</accession>
<gene>
    <name evidence="2" type="ordered locus">MexAM1_META1p4160</name>
</gene>
<reference evidence="2 3" key="1">
    <citation type="journal article" date="2009" name="PLoS ONE">
        <title>Methylobacterium genome sequences: a reference blueprint to investigate microbial metabolism of C1 compounds from natural and industrial sources.</title>
        <authorList>
            <person name="Vuilleumier S."/>
            <person name="Chistoserdova L."/>
            <person name="Lee M.-C."/>
            <person name="Bringel F."/>
            <person name="Lajus A."/>
            <person name="Zhou Y."/>
            <person name="Gourion B."/>
            <person name="Barbe V."/>
            <person name="Chang J."/>
            <person name="Cruveiller S."/>
            <person name="Dossat C."/>
            <person name="Gillett W."/>
            <person name="Gruffaz C."/>
            <person name="Haugen E."/>
            <person name="Hourcade E."/>
            <person name="Levy R."/>
            <person name="Mangenot S."/>
            <person name="Muller E."/>
            <person name="Nadalig T."/>
            <person name="Pagni M."/>
            <person name="Penny C."/>
            <person name="Peyraud R."/>
            <person name="Robinson D.G."/>
            <person name="Roche D."/>
            <person name="Rouy Z."/>
            <person name="Saenampechek C."/>
            <person name="Salvignol G."/>
            <person name="Vallenet D."/>
            <person name="Wu Z."/>
            <person name="Marx C.J."/>
            <person name="Vorholt J.A."/>
            <person name="Olson M.V."/>
            <person name="Kaul R."/>
            <person name="Weissenbach J."/>
            <person name="Medigue C."/>
            <person name="Lidstrom M.E."/>
        </authorList>
    </citation>
    <scope>NUCLEOTIDE SEQUENCE [LARGE SCALE GENOMIC DNA]</scope>
    <source>
        <strain evidence="3">ATCC 14718 / DSM 1338 / JCM 2805 / NCIMB 9133 / AM1</strain>
    </source>
</reference>
<sequence>MASCLATMRTAHSGDLMTPTLLKADKTERKRVTQFLRYLASVYTKGISSVLLLLRAGRIAHPPSDHLNLKC</sequence>
<dbReference type="AlphaFoldDB" id="C5B1Z3"/>
<feature type="transmembrane region" description="Helical" evidence="1">
    <location>
        <begin position="35"/>
        <end position="54"/>
    </location>
</feature>
<keyword evidence="3" id="KW-1185">Reference proteome</keyword>
<proteinExistence type="predicted"/>
<protein>
    <submittedName>
        <fullName evidence="2">Uncharacterized protein</fullName>
    </submittedName>
</protein>
<evidence type="ECO:0000256" key="1">
    <source>
        <dbReference type="SAM" id="Phobius"/>
    </source>
</evidence>
<evidence type="ECO:0000313" key="2">
    <source>
        <dbReference type="EMBL" id="ACS41810.1"/>
    </source>
</evidence>
<name>C5B1Z3_METEA</name>
<evidence type="ECO:0000313" key="3">
    <source>
        <dbReference type="Proteomes" id="UP000009081"/>
    </source>
</evidence>
<keyword evidence="1" id="KW-1133">Transmembrane helix</keyword>
<dbReference type="Proteomes" id="UP000009081">
    <property type="component" value="Chromosome"/>
</dbReference>
<keyword evidence="1" id="KW-0812">Transmembrane</keyword>